<evidence type="ECO:0000256" key="6">
    <source>
        <dbReference type="ARBA" id="ARBA00022989"/>
    </source>
</evidence>
<comment type="subcellular location">
    <subcellularLocation>
        <location evidence="1 8">Cell membrane</location>
        <topology evidence="1 8">Multi-pass membrane protein</topology>
    </subcellularLocation>
</comment>
<reference evidence="9 10" key="1">
    <citation type="submission" date="2018-06" db="EMBL/GenBank/DDBJ databases">
        <authorList>
            <consortium name="Pathogen Informatics"/>
            <person name="Doyle S."/>
        </authorList>
    </citation>
    <scope>NUCLEOTIDE SEQUENCE [LARGE SCALE GENOMIC DNA]</scope>
    <source>
        <strain evidence="9 10">NCTC4824</strain>
    </source>
</reference>
<keyword evidence="7 8" id="KW-0472">Membrane</keyword>
<proteinExistence type="inferred from homology"/>
<feature type="transmembrane region" description="Helical" evidence="8">
    <location>
        <begin position="291"/>
        <end position="311"/>
    </location>
</feature>
<keyword evidence="3 8" id="KW-0813">Transport</keyword>
<dbReference type="EMBL" id="LS483476">
    <property type="protein sequence ID" value="SQI61453.1"/>
    <property type="molecule type" value="Genomic_DNA"/>
</dbReference>
<evidence type="ECO:0000256" key="1">
    <source>
        <dbReference type="ARBA" id="ARBA00004651"/>
    </source>
</evidence>
<feature type="transmembrane region" description="Helical" evidence="8">
    <location>
        <begin position="466"/>
        <end position="487"/>
    </location>
</feature>
<dbReference type="GO" id="GO:0015129">
    <property type="term" value="F:lactate transmembrane transporter activity"/>
    <property type="evidence" value="ECO:0007669"/>
    <property type="project" value="UniProtKB-UniRule"/>
</dbReference>
<dbReference type="GO" id="GO:0005886">
    <property type="term" value="C:plasma membrane"/>
    <property type="evidence" value="ECO:0007669"/>
    <property type="project" value="UniProtKB-SubCell"/>
</dbReference>
<dbReference type="PANTHER" id="PTHR30003:SF0">
    <property type="entry name" value="GLYCOLATE PERMEASE GLCA-RELATED"/>
    <property type="match status" value="1"/>
</dbReference>
<evidence type="ECO:0000256" key="3">
    <source>
        <dbReference type="ARBA" id="ARBA00022448"/>
    </source>
</evidence>
<dbReference type="Pfam" id="PF02652">
    <property type="entry name" value="Lactate_perm"/>
    <property type="match status" value="1"/>
</dbReference>
<dbReference type="GO" id="GO:0015295">
    <property type="term" value="F:solute:proton symporter activity"/>
    <property type="evidence" value="ECO:0007669"/>
    <property type="project" value="TreeGrafter"/>
</dbReference>
<feature type="transmembrane region" description="Helical" evidence="8">
    <location>
        <begin position="380"/>
        <end position="400"/>
    </location>
</feature>
<evidence type="ECO:0000313" key="10">
    <source>
        <dbReference type="Proteomes" id="UP000249134"/>
    </source>
</evidence>
<dbReference type="InterPro" id="IPR003804">
    <property type="entry name" value="Lactate_perm"/>
</dbReference>
<dbReference type="AlphaFoldDB" id="A0A2X4WEK4"/>
<organism evidence="9 10">
    <name type="scientific">Lederbergia lenta</name>
    <name type="common">Bacillus lentus</name>
    <dbReference type="NCBI Taxonomy" id="1467"/>
    <lineage>
        <taxon>Bacteria</taxon>
        <taxon>Bacillati</taxon>
        <taxon>Bacillota</taxon>
        <taxon>Bacilli</taxon>
        <taxon>Bacillales</taxon>
        <taxon>Bacillaceae</taxon>
        <taxon>Lederbergia</taxon>
    </lineage>
</organism>
<evidence type="ECO:0000256" key="8">
    <source>
        <dbReference type="RuleBase" id="RU365092"/>
    </source>
</evidence>
<feature type="transmembrane region" description="Helical" evidence="8">
    <location>
        <begin position="420"/>
        <end position="445"/>
    </location>
</feature>
<feature type="transmembrane region" description="Helical" evidence="8">
    <location>
        <begin position="185"/>
        <end position="206"/>
    </location>
</feature>
<dbReference type="RefSeq" id="WP_066146605.1">
    <property type="nucleotide sequence ID" value="NZ_CBCSGM010000011.1"/>
</dbReference>
<keyword evidence="5 8" id="KW-0812">Transmembrane</keyword>
<comment type="similarity">
    <text evidence="2 8">Belongs to the lactate permease family.</text>
</comment>
<comment type="function">
    <text evidence="8">Uptake of L-lactate across the membrane. Can also transport D-lactate and glycolate.</text>
</comment>
<keyword evidence="6 8" id="KW-1133">Transmembrane helix</keyword>
<feature type="transmembrane region" description="Helical" evidence="8">
    <location>
        <begin position="218"/>
        <end position="238"/>
    </location>
</feature>
<feature type="transmembrane region" description="Helical" evidence="8">
    <location>
        <begin position="341"/>
        <end position="359"/>
    </location>
</feature>
<feature type="transmembrane region" description="Helical" evidence="8">
    <location>
        <begin position="57"/>
        <end position="78"/>
    </location>
</feature>
<feature type="transmembrane region" description="Helical" evidence="8">
    <location>
        <begin position="244"/>
        <end position="261"/>
    </location>
</feature>
<sequence>MLLLVALTAIIAPLILLVILRMSALKGMFYSAVLVILLSLTVWGLEGKVILASTLQGTHKAFTILLILFGAIVLLNTLTHTGAVDRINQGFRNISGDMRVQVVIIAFLFGSLIEGAAGFGTPAAVTGPLLFALGFNPMAAATIALIADSTAVPFGAVGTPVNVGLSNITGSDAALFHSVGVKITMIDFFIGTILPFALVVVLTLFFGKKKGITDALPLLPWSLLIGIVYTSSAFLYASLFGPEFVSILAPLTGLIVATVTAKKGFLLPKTEWADALLKGFEFKKTKSDMGLITAWSPYLVVVILLLLTRIVPGIKHFAQNAIDLSWNNILGFSGVTSDWEFLYSPGTILILAAILAVFIQRKSFHNFVTASKESLRSIKNAGFSLIFTLALVQVFTNSGMNVKDLISMPQYIAEALSSTFGSMWIFVAPFLGELGAFITGSATVSTLTFSPVQHSIAIQTGINSDLILALQIIGAAAGNMICVHNVVAASAVVGLSGKEGDIIRKTFIPALLYGLLAGIGGFIILTFL</sequence>
<dbReference type="STRING" id="1348624.GCA_001591545_04017"/>
<evidence type="ECO:0000256" key="4">
    <source>
        <dbReference type="ARBA" id="ARBA00022475"/>
    </source>
</evidence>
<evidence type="ECO:0000256" key="5">
    <source>
        <dbReference type="ARBA" id="ARBA00022692"/>
    </source>
</evidence>
<feature type="transmembrane region" description="Helical" evidence="8">
    <location>
        <begin position="98"/>
        <end position="117"/>
    </location>
</feature>
<evidence type="ECO:0000256" key="7">
    <source>
        <dbReference type="ARBA" id="ARBA00023136"/>
    </source>
</evidence>
<gene>
    <name evidence="9" type="primary">lutP</name>
    <name evidence="9" type="ORF">NCTC4824_03234</name>
</gene>
<feature type="transmembrane region" description="Helical" evidence="8">
    <location>
        <begin position="27"/>
        <end position="45"/>
    </location>
</feature>
<feature type="transmembrane region" description="Helical" evidence="8">
    <location>
        <begin position="507"/>
        <end position="527"/>
    </location>
</feature>
<accession>A0A2X4WEK4</accession>
<keyword evidence="4 8" id="KW-1003">Cell membrane</keyword>
<keyword evidence="10" id="KW-1185">Reference proteome</keyword>
<name>A0A2X4WEK4_LEDLE</name>
<dbReference type="KEGG" id="blen:NCTC4824_03234"/>
<protein>
    <recommendedName>
        <fullName evidence="8">L-lactate permease</fullName>
    </recommendedName>
</protein>
<dbReference type="Proteomes" id="UP000249134">
    <property type="component" value="Chromosome 1"/>
</dbReference>
<dbReference type="PANTHER" id="PTHR30003">
    <property type="entry name" value="L-LACTATE PERMEASE"/>
    <property type="match status" value="1"/>
</dbReference>
<feature type="transmembrane region" description="Helical" evidence="8">
    <location>
        <begin position="129"/>
        <end position="147"/>
    </location>
</feature>
<evidence type="ECO:0000313" key="9">
    <source>
        <dbReference type="EMBL" id="SQI61453.1"/>
    </source>
</evidence>
<evidence type="ECO:0000256" key="2">
    <source>
        <dbReference type="ARBA" id="ARBA00010100"/>
    </source>
</evidence>